<keyword evidence="3" id="KW-0963">Cytoplasm</keyword>
<dbReference type="PANTHER" id="PTHR12169">
    <property type="entry name" value="ATPASE N2B"/>
    <property type="match status" value="1"/>
</dbReference>
<keyword evidence="3" id="KW-0131">Cell cycle</keyword>
<dbReference type="SUPFAM" id="SSF52540">
    <property type="entry name" value="P-loop containing nucleoside triphosphate hydrolases"/>
    <property type="match status" value="1"/>
</dbReference>
<keyword evidence="2 3" id="KW-0067">ATP-binding</keyword>
<dbReference type="RefSeq" id="WP_106646138.1">
    <property type="nucleotide sequence ID" value="NZ_BMGO01000002.1"/>
</dbReference>
<proteinExistence type="inferred from homology"/>
<comment type="similarity">
    <text evidence="3">Belongs to the AFG1 ATPase family. ZapE subfamily.</text>
</comment>
<feature type="binding site" evidence="3">
    <location>
        <begin position="71"/>
        <end position="78"/>
    </location>
    <ligand>
        <name>ATP</name>
        <dbReference type="ChEBI" id="CHEBI:30616"/>
    </ligand>
</feature>
<dbReference type="GO" id="GO:0032153">
    <property type="term" value="C:cell division site"/>
    <property type="evidence" value="ECO:0007669"/>
    <property type="project" value="TreeGrafter"/>
</dbReference>
<sequence length="367" mass="42243">MRTIDLTPQQKYEQDLASGFAKDPAQAEAVAALQRVYDDLLDSRPSGGFMELVKRLLSSDLDPVKGLYMWGGVGRGKTWLMDTFFNCLPIKGKIRLHFHRFMHEVHNELKALAGEKNPLIKIADQLSQRARVICFDEFFVTDITDAMILGGLFKELFERNIVLVATSNIPPERLYWNGLQRERFLPAIELIQKHCQVLNVDGGTDYRLRTLEKAEIYHYPLDAAADSNMEQYFLQLSGEEGQQHCKLKVEGRLIDAVRLSDNVVWFTFDAICKTERSANDYIELSRNYHTVFVSRVPQMTDAINDAARRFIALVDEFYERHVKLIMSAEVAFEDLYVGKGLAFEFERTVSRLQEMQSKEYLAKEHLA</sequence>
<dbReference type="HAMAP" id="MF_01919">
    <property type="entry name" value="ZapE"/>
    <property type="match status" value="1"/>
</dbReference>
<evidence type="ECO:0000313" key="4">
    <source>
        <dbReference type="EMBL" id="AUD78262.1"/>
    </source>
</evidence>
<dbReference type="Pfam" id="PF03969">
    <property type="entry name" value="AFG1_ATPase"/>
    <property type="match status" value="1"/>
</dbReference>
<comment type="function">
    <text evidence="3">Reduces the stability of FtsZ polymers in the presence of ATP.</text>
</comment>
<dbReference type="EMBL" id="CP025120">
    <property type="protein sequence ID" value="AUD78262.1"/>
    <property type="molecule type" value="Genomic_DNA"/>
</dbReference>
<evidence type="ECO:0000313" key="5">
    <source>
        <dbReference type="Proteomes" id="UP000232693"/>
    </source>
</evidence>
<keyword evidence="5" id="KW-1185">Reference proteome</keyword>
<dbReference type="AlphaFoldDB" id="A0A2K9AKU5"/>
<protein>
    <recommendedName>
        <fullName evidence="3">Cell division protein ZapE</fullName>
    </recommendedName>
    <alternativeName>
        <fullName evidence="3">Z ring-associated protein ZapE</fullName>
    </alternativeName>
</protein>
<keyword evidence="3 4" id="KW-0132">Cell division</keyword>
<dbReference type="Proteomes" id="UP000232693">
    <property type="component" value="Chromosome"/>
</dbReference>
<comment type="subcellular location">
    <subcellularLocation>
        <location evidence="3">Cytoplasm</location>
    </subcellularLocation>
</comment>
<dbReference type="OrthoDB" id="9774491at2"/>
<dbReference type="PANTHER" id="PTHR12169:SF6">
    <property type="entry name" value="AFG1-LIKE ATPASE"/>
    <property type="match status" value="1"/>
</dbReference>
<gene>
    <name evidence="3" type="primary">zapE</name>
    <name evidence="4" type="ORF">CW740_03005</name>
</gene>
<name>A0A2K9AKU5_9GAMM</name>
<evidence type="ECO:0000256" key="1">
    <source>
        <dbReference type="ARBA" id="ARBA00022741"/>
    </source>
</evidence>
<keyword evidence="3" id="KW-0378">Hydrolase</keyword>
<reference evidence="4 5" key="1">
    <citation type="submission" date="2017-12" db="EMBL/GenBank/DDBJ databases">
        <title>Kangiella profundi FT102 completed genome.</title>
        <authorList>
            <person name="Xu J."/>
            <person name="Wang J."/>
            <person name="Lu Y."/>
        </authorList>
    </citation>
    <scope>NUCLEOTIDE SEQUENCE [LARGE SCALE GENOMIC DNA]</scope>
    <source>
        <strain evidence="4 5">FT102</strain>
    </source>
</reference>
<dbReference type="GO" id="GO:0051301">
    <property type="term" value="P:cell division"/>
    <property type="evidence" value="ECO:0007669"/>
    <property type="project" value="UniProtKB-UniRule"/>
</dbReference>
<dbReference type="NCBIfam" id="NF040713">
    <property type="entry name" value="ZapE"/>
    <property type="match status" value="1"/>
</dbReference>
<dbReference type="InterPro" id="IPR005654">
    <property type="entry name" value="ATPase_AFG1-like"/>
</dbReference>
<dbReference type="GO" id="GO:0005524">
    <property type="term" value="F:ATP binding"/>
    <property type="evidence" value="ECO:0007669"/>
    <property type="project" value="UniProtKB-UniRule"/>
</dbReference>
<dbReference type="InterPro" id="IPR027417">
    <property type="entry name" value="P-loop_NTPase"/>
</dbReference>
<dbReference type="InterPro" id="IPR030870">
    <property type="entry name" value="ZapE"/>
</dbReference>
<dbReference type="KEGG" id="kpd:CW740_03005"/>
<evidence type="ECO:0000256" key="3">
    <source>
        <dbReference type="HAMAP-Rule" id="MF_01919"/>
    </source>
</evidence>
<organism evidence="4 5">
    <name type="scientific">Kangiella profundi</name>
    <dbReference type="NCBI Taxonomy" id="1561924"/>
    <lineage>
        <taxon>Bacteria</taxon>
        <taxon>Pseudomonadati</taxon>
        <taxon>Pseudomonadota</taxon>
        <taxon>Gammaproteobacteria</taxon>
        <taxon>Kangiellales</taxon>
        <taxon>Kangiellaceae</taxon>
        <taxon>Kangiella</taxon>
    </lineage>
</organism>
<accession>A0A2K9AKU5</accession>
<evidence type="ECO:0000256" key="2">
    <source>
        <dbReference type="ARBA" id="ARBA00022840"/>
    </source>
</evidence>
<keyword evidence="1 3" id="KW-0547">Nucleotide-binding</keyword>
<dbReference type="GO" id="GO:0016887">
    <property type="term" value="F:ATP hydrolysis activity"/>
    <property type="evidence" value="ECO:0007669"/>
    <property type="project" value="UniProtKB-UniRule"/>
</dbReference>
<dbReference type="GO" id="GO:0005737">
    <property type="term" value="C:cytoplasm"/>
    <property type="evidence" value="ECO:0007669"/>
    <property type="project" value="UniProtKB-SubCell"/>
</dbReference>
<dbReference type="Gene3D" id="3.40.50.300">
    <property type="entry name" value="P-loop containing nucleotide triphosphate hydrolases"/>
    <property type="match status" value="1"/>
</dbReference>
<comment type="subunit">
    <text evidence="3">Interacts with FtsZ.</text>
</comment>